<feature type="region of interest" description="Disordered" evidence="1">
    <location>
        <begin position="40"/>
        <end position="62"/>
    </location>
</feature>
<organism evidence="2 3">
    <name type="scientific">Polyplosphaeria fusca</name>
    <dbReference type="NCBI Taxonomy" id="682080"/>
    <lineage>
        <taxon>Eukaryota</taxon>
        <taxon>Fungi</taxon>
        <taxon>Dikarya</taxon>
        <taxon>Ascomycota</taxon>
        <taxon>Pezizomycotina</taxon>
        <taxon>Dothideomycetes</taxon>
        <taxon>Pleosporomycetidae</taxon>
        <taxon>Pleosporales</taxon>
        <taxon>Tetraplosphaeriaceae</taxon>
        <taxon>Polyplosphaeria</taxon>
    </lineage>
</organism>
<gene>
    <name evidence="2" type="ORF">EJ04DRAFT_561550</name>
</gene>
<feature type="region of interest" description="Disordered" evidence="1">
    <location>
        <begin position="1"/>
        <end position="27"/>
    </location>
</feature>
<evidence type="ECO:0000256" key="1">
    <source>
        <dbReference type="SAM" id="MobiDB-lite"/>
    </source>
</evidence>
<comment type="caution">
    <text evidence="2">The sequence shown here is derived from an EMBL/GenBank/DDBJ whole genome shotgun (WGS) entry which is preliminary data.</text>
</comment>
<sequence>MSIAFTSSVDPDGTRATPPEGLNSRIDRLCKISDPAKRLKFVGTQSSSEDEEEAEAKDEDEDEDKHYHKIYRTYDLCLTMEITLPLSPYRFHQQFPRSQYVGLMELDVCLDVHVWEDLGGETYSWHARPETQIVEEFKSRWNLRALEDRTEFYWRFPGLSKLCGLIVPGSDEWVGEKSMFEEQ</sequence>
<keyword evidence="3" id="KW-1185">Reference proteome</keyword>
<dbReference type="AlphaFoldDB" id="A0A9P4V5L7"/>
<feature type="compositionally biased region" description="Acidic residues" evidence="1">
    <location>
        <begin position="48"/>
        <end position="62"/>
    </location>
</feature>
<name>A0A9P4V5L7_9PLEO</name>
<accession>A0A9P4V5L7</accession>
<protein>
    <submittedName>
        <fullName evidence="2">Uncharacterized protein</fullName>
    </submittedName>
</protein>
<proteinExistence type="predicted"/>
<reference evidence="2" key="1">
    <citation type="journal article" date="2020" name="Stud. Mycol.">
        <title>101 Dothideomycetes genomes: a test case for predicting lifestyles and emergence of pathogens.</title>
        <authorList>
            <person name="Haridas S."/>
            <person name="Albert R."/>
            <person name="Binder M."/>
            <person name="Bloem J."/>
            <person name="Labutti K."/>
            <person name="Salamov A."/>
            <person name="Andreopoulos B."/>
            <person name="Baker S."/>
            <person name="Barry K."/>
            <person name="Bills G."/>
            <person name="Bluhm B."/>
            <person name="Cannon C."/>
            <person name="Castanera R."/>
            <person name="Culley D."/>
            <person name="Daum C."/>
            <person name="Ezra D."/>
            <person name="Gonzalez J."/>
            <person name="Henrissat B."/>
            <person name="Kuo A."/>
            <person name="Liang C."/>
            <person name="Lipzen A."/>
            <person name="Lutzoni F."/>
            <person name="Magnuson J."/>
            <person name="Mondo S."/>
            <person name="Nolan M."/>
            <person name="Ohm R."/>
            <person name="Pangilinan J."/>
            <person name="Park H.-J."/>
            <person name="Ramirez L."/>
            <person name="Alfaro M."/>
            <person name="Sun H."/>
            <person name="Tritt A."/>
            <person name="Yoshinaga Y."/>
            <person name="Zwiers L.-H."/>
            <person name="Turgeon B."/>
            <person name="Goodwin S."/>
            <person name="Spatafora J."/>
            <person name="Crous P."/>
            <person name="Grigoriev I."/>
        </authorList>
    </citation>
    <scope>NUCLEOTIDE SEQUENCE</scope>
    <source>
        <strain evidence="2">CBS 125425</strain>
    </source>
</reference>
<dbReference type="Proteomes" id="UP000799444">
    <property type="component" value="Unassembled WGS sequence"/>
</dbReference>
<dbReference type="EMBL" id="ML996116">
    <property type="protein sequence ID" value="KAF2737383.1"/>
    <property type="molecule type" value="Genomic_DNA"/>
</dbReference>
<evidence type="ECO:0000313" key="2">
    <source>
        <dbReference type="EMBL" id="KAF2737383.1"/>
    </source>
</evidence>
<evidence type="ECO:0000313" key="3">
    <source>
        <dbReference type="Proteomes" id="UP000799444"/>
    </source>
</evidence>